<sequence length="178" mass="20019">MKHTFSENGFVTFAEGYGPNDPLSKLEKKLPQVEKRIPRELAASEKIDAAIQDALLTWRQQAKNMHSLLKIPATMEFTTEELDLAGWIHEYAAQAGLDFKLAMRQVFDYLKRHPKALANYTNGEASFAEFADSGVSLAVPAGYEVNPQRMELFRRARVYQAGHPGCEFTNAVRMADLP</sequence>
<gene>
    <name evidence="1" type="ORF">GALL_26170</name>
</gene>
<dbReference type="AlphaFoldDB" id="A0A1J5TKG5"/>
<protein>
    <submittedName>
        <fullName evidence="1">Uncharacterized protein</fullName>
    </submittedName>
</protein>
<dbReference type="EMBL" id="MLJW01000006">
    <property type="protein sequence ID" value="OIR16797.1"/>
    <property type="molecule type" value="Genomic_DNA"/>
</dbReference>
<reference evidence="1" key="1">
    <citation type="submission" date="2016-10" db="EMBL/GenBank/DDBJ databases">
        <title>Sequence of Gallionella enrichment culture.</title>
        <authorList>
            <person name="Poehlein A."/>
            <person name="Muehling M."/>
            <person name="Daniel R."/>
        </authorList>
    </citation>
    <scope>NUCLEOTIDE SEQUENCE</scope>
</reference>
<organism evidence="1">
    <name type="scientific">mine drainage metagenome</name>
    <dbReference type="NCBI Taxonomy" id="410659"/>
    <lineage>
        <taxon>unclassified sequences</taxon>
        <taxon>metagenomes</taxon>
        <taxon>ecological metagenomes</taxon>
    </lineage>
</organism>
<proteinExistence type="predicted"/>
<comment type="caution">
    <text evidence="1">The sequence shown here is derived from an EMBL/GenBank/DDBJ whole genome shotgun (WGS) entry which is preliminary data.</text>
</comment>
<accession>A0A1J5TKG5</accession>
<evidence type="ECO:0000313" key="1">
    <source>
        <dbReference type="EMBL" id="OIR16797.1"/>
    </source>
</evidence>
<name>A0A1J5TKG5_9ZZZZ</name>